<dbReference type="PROSITE" id="PS51832">
    <property type="entry name" value="HD_GYP"/>
    <property type="match status" value="1"/>
</dbReference>
<feature type="domain" description="HD-GYP" evidence="3">
    <location>
        <begin position="712"/>
        <end position="925"/>
    </location>
</feature>
<proteinExistence type="predicted"/>
<reference evidence="5" key="1">
    <citation type="submission" date="2017-09" db="EMBL/GenBank/DDBJ databases">
        <title>FDA dAtabase for Regulatory Grade micrObial Sequences (FDA-ARGOS): Supporting development and validation of Infectious Disease Dx tests.</title>
        <authorList>
            <person name="Minogue T."/>
            <person name="Wolcott M."/>
            <person name="Wasieloski L."/>
            <person name="Aguilar W."/>
            <person name="Moore D."/>
            <person name="Tallon L."/>
            <person name="Sadzewicz L."/>
            <person name="Ott S."/>
            <person name="Zhao X."/>
            <person name="Nagaraj S."/>
            <person name="Vavikolanu K."/>
            <person name="Aluvathingal J."/>
            <person name="Nadendla S."/>
            <person name="Sichtig H."/>
        </authorList>
    </citation>
    <scope>NUCLEOTIDE SEQUENCE [LARGE SCALE GENOMIC DNA]</scope>
    <source>
        <strain evidence="5">FDAARGOS_394</strain>
    </source>
</reference>
<keyword evidence="1" id="KW-1133">Transmembrane helix</keyword>
<dbReference type="PANTHER" id="PTHR45228">
    <property type="entry name" value="CYCLIC DI-GMP PHOSPHODIESTERASE TM_0186-RELATED"/>
    <property type="match status" value="1"/>
</dbReference>
<dbReference type="SUPFAM" id="SSF103190">
    <property type="entry name" value="Sensory domain-like"/>
    <property type="match status" value="1"/>
</dbReference>
<evidence type="ECO:0000259" key="3">
    <source>
        <dbReference type="PROSITE" id="PS51832"/>
    </source>
</evidence>
<dbReference type="SMART" id="SM00304">
    <property type="entry name" value="HAMP"/>
    <property type="match status" value="1"/>
</dbReference>
<dbReference type="Proteomes" id="UP000220246">
    <property type="component" value="Unassembled WGS sequence"/>
</dbReference>
<evidence type="ECO:0000259" key="2">
    <source>
        <dbReference type="PROSITE" id="PS50885"/>
    </source>
</evidence>
<dbReference type="AlphaFoldDB" id="A0A2A7UXB2"/>
<dbReference type="InterPro" id="IPR003607">
    <property type="entry name" value="HD/PDEase_dom"/>
</dbReference>
<dbReference type="RefSeq" id="WP_066533287.1">
    <property type="nucleotide sequence ID" value="NZ_PDEA01000001.1"/>
</dbReference>
<dbReference type="GO" id="GO:0007165">
    <property type="term" value="P:signal transduction"/>
    <property type="evidence" value="ECO:0007669"/>
    <property type="project" value="InterPro"/>
</dbReference>
<dbReference type="STRING" id="1219032.GCA_001515545_00605"/>
<dbReference type="GeneID" id="80802167"/>
<dbReference type="PROSITE" id="PS50885">
    <property type="entry name" value="HAMP"/>
    <property type="match status" value="1"/>
</dbReference>
<keyword evidence="1" id="KW-0472">Membrane</keyword>
<name>A0A2A7UXB2_COMTR</name>
<feature type="transmembrane region" description="Helical" evidence="1">
    <location>
        <begin position="343"/>
        <end position="364"/>
    </location>
</feature>
<keyword evidence="1" id="KW-0812">Transmembrane</keyword>
<dbReference type="SUPFAM" id="SSF109604">
    <property type="entry name" value="HD-domain/PDEase-like"/>
    <property type="match status" value="2"/>
</dbReference>
<evidence type="ECO:0000313" key="5">
    <source>
        <dbReference type="Proteomes" id="UP000220246"/>
    </source>
</evidence>
<sequence>MNRILSVPQQFRIRVHIAALTMACMGLVAALLIGLGWVATTRQLVQDAGERAVRDTLLLREQIRLQLIPAQGALRQIGAGRLPLAADEATRLQALNVLLGELRANPLEAAIYVAYPNGDFLLGRPLRLASIRQRLNVPESAVYLVQTISHQPDGRSVGRFHFLGEDGRLQQSQERADYQFDPRTRPWYALAREHPGTAQLSNPYRFATTQRLGVTLSQQATSGDAVVGIDVAFDDLEQMLVGLRTTPGTRLALLHSSGQVMAATVNLNSSDRDTQPMLDAIGEPELLRLQQTSRHTGKPQILTIDGRQWVGLHTQIDIGLGGVFELLQMLPLDELTAEARQRALYFIGLAVILALLLLPLGWAAGKAIGRSINRLRERSLRIARFDFTGSRLPASRVSEVGELSQAMQHMGDTIEAFLSLTERLATVPEVERMLQQVLEQLTQATQSQAAAVYLWDAQAGSMQRAAEAGSLVTPLPEHFAYPPLPAGPRGAQGGVNRLDLELRGRQGGLQGLLVLEFKADAAHEDAAFQRFAHRLSGMLAVAIETRQLLESQRRLFDAIIQLIADAIDAKSAYTGGHCERVPQMAIAFADHLHAAADGPYADFQMSENERYAFRLGAWLHDCGKVTSPEHIVDKATKLEAIRNRIHEVRLRFEILWRDAELAAARGELDAAQLAARQQQLIDDFTFVATCNVGGEFLSDDAIARLQAIGAQGWQRHFDDRLGLSDAELRQLQQLRPEAPSLPATEALLADLPEHRIPWGEDRPAVEAGDPRNKYGFDMKLPSYQQNLGELHNLAIRRGTLTDEDRFKINDHMVQTYIMLKGLPWPPGLEQVPELAATHHERMDGKGYPRRIPGERLGVLDRVMAMCDVFEALTAADRPYKPPKTLSETLRIMAFMCKEQHLDPGLFRYFLRSRLWEAFAVRFMKPEQRDTVDLDALEALLPKP</sequence>
<dbReference type="Gene3D" id="1.10.3210.10">
    <property type="entry name" value="Hypothetical protein af1432"/>
    <property type="match status" value="2"/>
</dbReference>
<evidence type="ECO:0000313" key="4">
    <source>
        <dbReference type="EMBL" id="PEH89940.1"/>
    </source>
</evidence>
<dbReference type="SUPFAM" id="SSF55781">
    <property type="entry name" value="GAF domain-like"/>
    <property type="match status" value="1"/>
</dbReference>
<dbReference type="CDD" id="cd06225">
    <property type="entry name" value="HAMP"/>
    <property type="match status" value="1"/>
</dbReference>
<dbReference type="Pfam" id="PF13487">
    <property type="entry name" value="HD_5"/>
    <property type="match status" value="1"/>
</dbReference>
<comment type="caution">
    <text evidence="4">The sequence shown here is derived from an EMBL/GenBank/DDBJ whole genome shotgun (WGS) entry which is preliminary data.</text>
</comment>
<accession>A0A2A7UXB2</accession>
<keyword evidence="5" id="KW-1185">Reference proteome</keyword>
<dbReference type="OrthoDB" id="9774747at2"/>
<dbReference type="Gene3D" id="3.30.450.20">
    <property type="entry name" value="PAS domain"/>
    <property type="match status" value="1"/>
</dbReference>
<dbReference type="InterPro" id="IPR052020">
    <property type="entry name" value="Cyclic_di-GMP/3'3'-cGAMP_PDE"/>
</dbReference>
<feature type="domain" description="HAMP" evidence="2">
    <location>
        <begin position="366"/>
        <end position="419"/>
    </location>
</feature>
<protein>
    <submittedName>
        <fullName evidence="4">Metal-dependent phosphohydrolase</fullName>
    </submittedName>
</protein>
<dbReference type="CDD" id="cd00077">
    <property type="entry name" value="HDc"/>
    <property type="match status" value="2"/>
</dbReference>
<dbReference type="InterPro" id="IPR029151">
    <property type="entry name" value="Sensor-like_sf"/>
</dbReference>
<gene>
    <name evidence="4" type="ORF">CRM82_16195</name>
</gene>
<organism evidence="4 5">
    <name type="scientific">Comamonas terrigena</name>
    <dbReference type="NCBI Taxonomy" id="32013"/>
    <lineage>
        <taxon>Bacteria</taxon>
        <taxon>Pseudomonadati</taxon>
        <taxon>Pseudomonadota</taxon>
        <taxon>Betaproteobacteria</taxon>
        <taxon>Burkholderiales</taxon>
        <taxon>Comamonadaceae</taxon>
        <taxon>Comamonas</taxon>
    </lineage>
</organism>
<evidence type="ECO:0000256" key="1">
    <source>
        <dbReference type="SAM" id="Phobius"/>
    </source>
</evidence>
<dbReference type="InterPro" id="IPR037522">
    <property type="entry name" value="HD_GYP_dom"/>
</dbReference>
<dbReference type="EMBL" id="PDEA01000001">
    <property type="protein sequence ID" value="PEH89940.1"/>
    <property type="molecule type" value="Genomic_DNA"/>
</dbReference>
<keyword evidence="4" id="KW-0378">Hydrolase</keyword>
<dbReference type="InterPro" id="IPR003660">
    <property type="entry name" value="HAMP_dom"/>
</dbReference>
<dbReference type="GO" id="GO:0016020">
    <property type="term" value="C:membrane"/>
    <property type="evidence" value="ECO:0007669"/>
    <property type="project" value="InterPro"/>
</dbReference>
<dbReference type="GO" id="GO:0008081">
    <property type="term" value="F:phosphoric diester hydrolase activity"/>
    <property type="evidence" value="ECO:0007669"/>
    <property type="project" value="UniProtKB-ARBA"/>
</dbReference>
<dbReference type="Gene3D" id="6.10.340.10">
    <property type="match status" value="1"/>
</dbReference>
<feature type="transmembrane region" description="Helical" evidence="1">
    <location>
        <begin position="15"/>
        <end position="38"/>
    </location>
</feature>
<dbReference type="PANTHER" id="PTHR45228:SF5">
    <property type="entry name" value="CYCLIC DI-GMP PHOSPHODIESTERASE VC_1348-RELATED"/>
    <property type="match status" value="1"/>
</dbReference>